<gene>
    <name evidence="1" type="ORF">IE53DRAFT_321943</name>
</gene>
<proteinExistence type="predicted"/>
<sequence length="283" mass="28868">MYANRTSAGGLATLDHASSIPQALSTLPSGRSAPHGKPLTGAAAAAAGQEFSVFVGDLSPDLKEEDLGRARPAPFLSTKSAKIMTDSTTGASRGFGFVRFTQEADCLRALVEMQGVVITPSSGLSPGRPLRVCTATPKNRVTVGGDPVPGNPATLGLTPADTTAPAANPAAALTHDGHASSTSSQSTGPINGAPSSSATDPSNTTVFVGGLSSLISEDTLKTFFVPFGDITYVKIPPGKGCGFVQFVRKADAERAIERMQGFPIGGGRIRLSWGRSQGDKAAA</sequence>
<evidence type="ECO:0000313" key="1">
    <source>
        <dbReference type="EMBL" id="PWN47022.1"/>
    </source>
</evidence>
<keyword evidence="2" id="KW-1185">Reference proteome</keyword>
<dbReference type="Proteomes" id="UP000245626">
    <property type="component" value="Unassembled WGS sequence"/>
</dbReference>
<reference evidence="1 2" key="1">
    <citation type="journal article" date="2018" name="Mol. Biol. Evol.">
        <title>Broad Genomic Sampling Reveals a Smut Pathogenic Ancestry of the Fungal Clade Ustilaginomycotina.</title>
        <authorList>
            <person name="Kijpornyongpan T."/>
            <person name="Mondo S.J."/>
            <person name="Barry K."/>
            <person name="Sandor L."/>
            <person name="Lee J."/>
            <person name="Lipzen A."/>
            <person name="Pangilinan J."/>
            <person name="LaButti K."/>
            <person name="Hainaut M."/>
            <person name="Henrissat B."/>
            <person name="Grigoriev I.V."/>
            <person name="Spatafora J.W."/>
            <person name="Aime M.C."/>
        </authorList>
    </citation>
    <scope>NUCLEOTIDE SEQUENCE [LARGE SCALE GENOMIC DNA]</scope>
    <source>
        <strain evidence="1 2">SA 807</strain>
    </source>
</reference>
<protein>
    <submittedName>
        <fullName evidence="1">RNA-binding domain-containing protein</fullName>
    </submittedName>
</protein>
<evidence type="ECO:0000313" key="2">
    <source>
        <dbReference type="Proteomes" id="UP000245626"/>
    </source>
</evidence>
<organism evidence="1 2">
    <name type="scientific">Violaceomyces palustris</name>
    <dbReference type="NCBI Taxonomy" id="1673888"/>
    <lineage>
        <taxon>Eukaryota</taxon>
        <taxon>Fungi</taxon>
        <taxon>Dikarya</taxon>
        <taxon>Basidiomycota</taxon>
        <taxon>Ustilaginomycotina</taxon>
        <taxon>Ustilaginomycetes</taxon>
        <taxon>Violaceomycetales</taxon>
        <taxon>Violaceomycetaceae</taxon>
        <taxon>Violaceomyces</taxon>
    </lineage>
</organism>
<feature type="non-terminal residue" evidence="1">
    <location>
        <position position="283"/>
    </location>
</feature>
<dbReference type="EMBL" id="KZ820583">
    <property type="protein sequence ID" value="PWN47022.1"/>
    <property type="molecule type" value="Genomic_DNA"/>
</dbReference>
<name>A0ACD0NMM3_9BASI</name>
<accession>A0ACD0NMM3</accession>